<evidence type="ECO:0000256" key="1">
    <source>
        <dbReference type="ARBA" id="ARBA00005614"/>
    </source>
</evidence>
<proteinExistence type="inferred from homology"/>
<evidence type="ECO:0000256" key="6">
    <source>
        <dbReference type="SAM" id="Phobius"/>
    </source>
</evidence>
<reference evidence="8" key="1">
    <citation type="journal article" date="2020" name="mSystems">
        <title>Genome- and Community-Level Interaction Insights into Carbon Utilization and Element Cycling Functions of Hydrothermarchaeota in Hydrothermal Sediment.</title>
        <authorList>
            <person name="Zhou Z."/>
            <person name="Liu Y."/>
            <person name="Xu W."/>
            <person name="Pan J."/>
            <person name="Luo Z.H."/>
            <person name="Li M."/>
        </authorList>
    </citation>
    <scope>NUCLEOTIDE SEQUENCE [LARGE SCALE GENOMIC DNA]</scope>
    <source>
        <strain evidence="8">SpSt-754</strain>
    </source>
</reference>
<dbReference type="EMBL" id="DTGD01000188">
    <property type="protein sequence ID" value="HGB36260.1"/>
    <property type="molecule type" value="Genomic_DNA"/>
</dbReference>
<dbReference type="InterPro" id="IPR036046">
    <property type="entry name" value="Acylphosphatase-like_dom_sf"/>
</dbReference>
<protein>
    <recommendedName>
        <fullName evidence="2 4">acylphosphatase</fullName>
        <ecNumber evidence="2 4">3.6.1.7</ecNumber>
    </recommendedName>
</protein>
<dbReference type="Gene3D" id="3.30.70.100">
    <property type="match status" value="1"/>
</dbReference>
<accession>A0A7V3KP51</accession>
<dbReference type="GO" id="GO:0003998">
    <property type="term" value="F:acylphosphatase activity"/>
    <property type="evidence" value="ECO:0007669"/>
    <property type="project" value="UniProtKB-EC"/>
</dbReference>
<keyword evidence="6" id="KW-0812">Transmembrane</keyword>
<evidence type="ECO:0000256" key="3">
    <source>
        <dbReference type="ARBA" id="ARBA00047645"/>
    </source>
</evidence>
<dbReference type="InterPro" id="IPR020456">
    <property type="entry name" value="Acylphosphatase"/>
</dbReference>
<keyword evidence="4" id="KW-0378">Hydrolase</keyword>
<evidence type="ECO:0000313" key="8">
    <source>
        <dbReference type="EMBL" id="HGB36260.1"/>
    </source>
</evidence>
<feature type="domain" description="Acylphosphatase-like" evidence="7">
    <location>
        <begin position="5"/>
        <end position="91"/>
    </location>
</feature>
<dbReference type="PANTHER" id="PTHR47268:SF4">
    <property type="entry name" value="ACYLPHOSPHATASE"/>
    <property type="match status" value="1"/>
</dbReference>
<sequence length="91" mass="10578">MAIKRYYIRLYGIVQGVGFRYFAYRLARNMGIGGYVRNMPDESVEIEAEGPEEVLEEFIRRVEEGPPAAVVERVIKEEIPPVGEKEFEIRR</sequence>
<name>A0A7V3KP51_UNCW3</name>
<feature type="active site" evidence="4">
    <location>
        <position position="20"/>
    </location>
</feature>
<evidence type="ECO:0000256" key="2">
    <source>
        <dbReference type="ARBA" id="ARBA00012150"/>
    </source>
</evidence>
<dbReference type="PANTHER" id="PTHR47268">
    <property type="entry name" value="ACYLPHOSPHATASE"/>
    <property type="match status" value="1"/>
</dbReference>
<dbReference type="AlphaFoldDB" id="A0A7V3KP51"/>
<dbReference type="SUPFAM" id="SSF54975">
    <property type="entry name" value="Acylphosphatase/BLUF domain-like"/>
    <property type="match status" value="1"/>
</dbReference>
<dbReference type="InterPro" id="IPR001792">
    <property type="entry name" value="Acylphosphatase-like_dom"/>
</dbReference>
<comment type="similarity">
    <text evidence="1 5">Belongs to the acylphosphatase family.</text>
</comment>
<gene>
    <name evidence="8" type="ORF">ENV38_05085</name>
</gene>
<evidence type="ECO:0000256" key="4">
    <source>
        <dbReference type="PROSITE-ProRule" id="PRU00520"/>
    </source>
</evidence>
<feature type="active site" evidence="4">
    <location>
        <position position="38"/>
    </location>
</feature>
<organism evidence="8">
    <name type="scientific">candidate division WOR-3 bacterium</name>
    <dbReference type="NCBI Taxonomy" id="2052148"/>
    <lineage>
        <taxon>Bacteria</taxon>
        <taxon>Bacteria division WOR-3</taxon>
    </lineage>
</organism>
<keyword evidence="6" id="KW-0472">Membrane</keyword>
<comment type="caution">
    <text evidence="8">The sequence shown here is derived from an EMBL/GenBank/DDBJ whole genome shotgun (WGS) entry which is preliminary data.</text>
</comment>
<evidence type="ECO:0000256" key="5">
    <source>
        <dbReference type="RuleBase" id="RU004168"/>
    </source>
</evidence>
<comment type="catalytic activity">
    <reaction evidence="3 4">
        <text>an acyl phosphate + H2O = a carboxylate + phosphate + H(+)</text>
        <dbReference type="Rhea" id="RHEA:14965"/>
        <dbReference type="ChEBI" id="CHEBI:15377"/>
        <dbReference type="ChEBI" id="CHEBI:15378"/>
        <dbReference type="ChEBI" id="CHEBI:29067"/>
        <dbReference type="ChEBI" id="CHEBI:43474"/>
        <dbReference type="ChEBI" id="CHEBI:59918"/>
        <dbReference type="EC" id="3.6.1.7"/>
    </reaction>
</comment>
<evidence type="ECO:0000259" key="7">
    <source>
        <dbReference type="PROSITE" id="PS51160"/>
    </source>
</evidence>
<feature type="transmembrane region" description="Helical" evidence="6">
    <location>
        <begin position="6"/>
        <end position="23"/>
    </location>
</feature>
<dbReference type="EC" id="3.6.1.7" evidence="2 4"/>
<dbReference type="PROSITE" id="PS51160">
    <property type="entry name" value="ACYLPHOSPHATASE_3"/>
    <property type="match status" value="1"/>
</dbReference>
<dbReference type="InterPro" id="IPR017968">
    <property type="entry name" value="Acylphosphatase_CS"/>
</dbReference>
<keyword evidence="6" id="KW-1133">Transmembrane helix</keyword>
<dbReference type="PROSITE" id="PS00150">
    <property type="entry name" value="ACYLPHOSPHATASE_1"/>
    <property type="match status" value="1"/>
</dbReference>
<dbReference type="Pfam" id="PF00708">
    <property type="entry name" value="Acylphosphatase"/>
    <property type="match status" value="1"/>
</dbReference>